<proteinExistence type="predicted"/>
<dbReference type="Proteomes" id="UP000218796">
    <property type="component" value="Unassembled WGS sequence"/>
</dbReference>
<dbReference type="RefSeq" id="WP_039188337.1">
    <property type="nucleotide sequence ID" value="NZ_CALECD010000061.1"/>
</dbReference>
<evidence type="ECO:0000313" key="1">
    <source>
        <dbReference type="EMBL" id="PAV96700.1"/>
    </source>
</evidence>
<reference evidence="1 2" key="1">
    <citation type="submission" date="2017-08" db="EMBL/GenBank/DDBJ databases">
        <title>Draft Genome Sequence of Hafnia alvei CITHA-6 Isolated from Raw Bovine Milk.</title>
        <authorList>
            <person name="Culligan E.P."/>
            <person name="Mcsweeney A."/>
            <person name="O'Doherty C."/>
            <person name="Gleeson E."/>
            <person name="O'Riordan D."/>
            <person name="Sleator R.D."/>
        </authorList>
    </citation>
    <scope>NUCLEOTIDE SEQUENCE [LARGE SCALE GENOMIC DNA]</scope>
    <source>
        <strain evidence="1 2">CITHA-6</strain>
    </source>
</reference>
<organism evidence="1 2">
    <name type="scientific">Hafnia paralvei</name>
    <dbReference type="NCBI Taxonomy" id="546367"/>
    <lineage>
        <taxon>Bacteria</taxon>
        <taxon>Pseudomonadati</taxon>
        <taxon>Pseudomonadota</taxon>
        <taxon>Gammaproteobacteria</taxon>
        <taxon>Enterobacterales</taxon>
        <taxon>Hafniaceae</taxon>
        <taxon>Hafnia</taxon>
    </lineage>
</organism>
<dbReference type="EMBL" id="NQMS01000003">
    <property type="protein sequence ID" value="PAV96700.1"/>
    <property type="molecule type" value="Genomic_DNA"/>
</dbReference>
<protein>
    <submittedName>
        <fullName evidence="1">Uncharacterized protein</fullName>
    </submittedName>
</protein>
<dbReference type="AlphaFoldDB" id="A0A2A2MD24"/>
<accession>A0A2A2MD24</accession>
<evidence type="ECO:0000313" key="2">
    <source>
        <dbReference type="Proteomes" id="UP000218796"/>
    </source>
</evidence>
<gene>
    <name evidence="1" type="ORF">CJD50_09610</name>
</gene>
<sequence>MEYVPEDVKDKWTAAFSKGKCLKNKQVRDAIYALHNGVSIVKEAGKLSVYKEMKKLLIISVPVEKNQHHKNGNIQTFTVGKPNGEISKEERWNAIVFLSSTGKLMKLNQIILQKIFNVSQSTIAKDISSLKDEGKICPDFTSVSAE</sequence>
<comment type="caution">
    <text evidence="1">The sequence shown here is derived from an EMBL/GenBank/DDBJ whole genome shotgun (WGS) entry which is preliminary data.</text>
</comment>
<name>A0A2A2MD24_9GAMM</name>
<keyword evidence="2" id="KW-1185">Reference proteome</keyword>